<dbReference type="InterPro" id="IPR019523">
    <property type="entry name" value="Prot_Pase1_reg-su15A/B_C"/>
</dbReference>
<evidence type="ECO:0000259" key="3">
    <source>
        <dbReference type="Pfam" id="PF10472"/>
    </source>
</evidence>
<sequence>MRRRARLTQLSTERARSGRSAATTAEQRAPVVFVPSRAHSTAAACARERRWRRPPPRDGVSPRERACPRRREQEKPRRCRPRPEAAMEPGSWWLKLLERLVPGRWLRRRDPAEPQAKAAVLGPEAASKAALSLWEAELLDGRINNMVAYVLGPAQCLSWAGQGHTLGGDLSVLQEALRKMDSGERALYSCCFQDDCPRSAAQERLPEIHQLRMKRLQFLQQSRLEVVPSPEQDHGYCSLEEGHSLQVLLKPDPCQTCEKTGQGHTWVADDSDSEAEEDLPRSSRPVCNNKLIGYILGAVSSDEEDTSSESEEDWGEDEGEEEEGEGEDDDDDDDGFNSEGTLSDSDSRNQDYDSLQLFNSLYRVDPYNPQNFTATIQTEASLVEDMSPKSEGASWCESPPGSQFSTSGEEDDSEESADEAENMKLWNAFRNCEDPYNPLNFKATFQTAVRKHPGSSSLDKQGLTNSQCCDLPYWVQPKENHGGEILNTDQEDGHASQEASTHAKRKKVTFLDKITEYYVSNEEDRKGCWEEFARDRYRFQKRIQEIEKVIGYCLSTEHRQKIQDQLQNGCS</sequence>
<dbReference type="GO" id="GO:0019888">
    <property type="term" value="F:protein phosphatase regulator activity"/>
    <property type="evidence" value="ECO:0007669"/>
    <property type="project" value="TreeGrafter"/>
</dbReference>
<dbReference type="GeneID" id="117347440"/>
<feature type="domain" description="Protein phosphatase 1 regulatory subunit 15A/B C-terminal" evidence="4">
    <location>
        <begin position="350"/>
        <end position="566"/>
    </location>
</feature>
<proteinExistence type="inferred from homology"/>
<dbReference type="GO" id="GO:0051246">
    <property type="term" value="P:regulation of protein metabolic process"/>
    <property type="evidence" value="ECO:0007669"/>
    <property type="project" value="UniProtKB-ARBA"/>
</dbReference>
<dbReference type="PANTHER" id="PTHR16489">
    <property type="entry name" value="GH11727P"/>
    <property type="match status" value="1"/>
</dbReference>
<accession>A0A6P8PHT7</accession>
<keyword evidence="5" id="KW-1185">Reference proteome</keyword>
<gene>
    <name evidence="6" type="primary">PPP1R15B</name>
</gene>
<reference evidence="6" key="1">
    <citation type="submission" date="2025-08" db="UniProtKB">
        <authorList>
            <consortium name="RefSeq"/>
        </authorList>
    </citation>
    <scope>IDENTIFICATION</scope>
</reference>
<dbReference type="GO" id="GO:0034976">
    <property type="term" value="P:response to endoplasmic reticulum stress"/>
    <property type="evidence" value="ECO:0007669"/>
    <property type="project" value="TreeGrafter"/>
</dbReference>
<protein>
    <submittedName>
        <fullName evidence="6">Protein phosphatase 1 regulatory subunit 15B</fullName>
    </submittedName>
</protein>
<dbReference type="CTD" id="84919"/>
<dbReference type="Proteomes" id="UP000515159">
    <property type="component" value="Chromosome 13"/>
</dbReference>
<evidence type="ECO:0000259" key="4">
    <source>
        <dbReference type="Pfam" id="PF10488"/>
    </source>
</evidence>
<dbReference type="InterPro" id="IPR051254">
    <property type="entry name" value="PPP1R15"/>
</dbReference>
<evidence type="ECO:0000313" key="5">
    <source>
        <dbReference type="Proteomes" id="UP000515159"/>
    </source>
</evidence>
<dbReference type="Pfam" id="PF10472">
    <property type="entry name" value="CReP_N"/>
    <property type="match status" value="1"/>
</dbReference>
<organism evidence="5 6">
    <name type="scientific">Geotrypetes seraphini</name>
    <name type="common">Gaboon caecilian</name>
    <name type="synonym">Caecilia seraphini</name>
    <dbReference type="NCBI Taxonomy" id="260995"/>
    <lineage>
        <taxon>Eukaryota</taxon>
        <taxon>Metazoa</taxon>
        <taxon>Chordata</taxon>
        <taxon>Craniata</taxon>
        <taxon>Vertebrata</taxon>
        <taxon>Euteleostomi</taxon>
        <taxon>Amphibia</taxon>
        <taxon>Gymnophiona</taxon>
        <taxon>Geotrypetes</taxon>
    </lineage>
</organism>
<dbReference type="AlphaFoldDB" id="A0A6P8PHT7"/>
<name>A0A6P8PHT7_GEOSA</name>
<dbReference type="PANTHER" id="PTHR16489:SF11">
    <property type="entry name" value="PROTEIN PHOSPHATASE 1 REGULATORY SUBUNIT 15B"/>
    <property type="match status" value="1"/>
</dbReference>
<dbReference type="InterPro" id="IPR019512">
    <property type="entry name" value="Prot_Pase1_reg-su15B_N"/>
</dbReference>
<feature type="region of interest" description="Disordered" evidence="2">
    <location>
        <begin position="1"/>
        <end position="85"/>
    </location>
</feature>
<feature type="region of interest" description="Disordered" evidence="2">
    <location>
        <begin position="298"/>
        <end position="350"/>
    </location>
</feature>
<dbReference type="OrthoDB" id="5976067at2759"/>
<feature type="compositionally biased region" description="Acidic residues" evidence="2">
    <location>
        <begin position="408"/>
        <end position="419"/>
    </location>
</feature>
<dbReference type="RefSeq" id="XP_033774293.1">
    <property type="nucleotide sequence ID" value="XM_033918402.1"/>
</dbReference>
<evidence type="ECO:0000313" key="6">
    <source>
        <dbReference type="RefSeq" id="XP_033774293.1"/>
    </source>
</evidence>
<feature type="compositionally biased region" description="Acidic residues" evidence="2">
    <location>
        <begin position="301"/>
        <end position="336"/>
    </location>
</feature>
<dbReference type="FunCoup" id="A0A6P8PHT7">
    <property type="interactions" value="1056"/>
</dbReference>
<dbReference type="Pfam" id="PF10488">
    <property type="entry name" value="PP1c_bdg"/>
    <property type="match status" value="1"/>
</dbReference>
<evidence type="ECO:0000256" key="1">
    <source>
        <dbReference type="ARBA" id="ARBA00010161"/>
    </source>
</evidence>
<feature type="region of interest" description="Disordered" evidence="2">
    <location>
        <begin position="259"/>
        <end position="284"/>
    </location>
</feature>
<comment type="similarity">
    <text evidence="1">Belongs to the PPP1R15 family.</text>
</comment>
<feature type="region of interest" description="Disordered" evidence="2">
    <location>
        <begin position="383"/>
        <end position="419"/>
    </location>
</feature>
<dbReference type="InParanoid" id="A0A6P8PHT7"/>
<dbReference type="GO" id="GO:0005783">
    <property type="term" value="C:endoplasmic reticulum"/>
    <property type="evidence" value="ECO:0007669"/>
    <property type="project" value="TreeGrafter"/>
</dbReference>
<dbReference type="KEGG" id="gsh:117347440"/>
<evidence type="ECO:0000256" key="2">
    <source>
        <dbReference type="SAM" id="MobiDB-lite"/>
    </source>
</evidence>
<feature type="domain" description="Protein phosphatase 1 regulatory subunit 15B N-terminal" evidence="3">
    <location>
        <begin position="169"/>
        <end position="263"/>
    </location>
</feature>
<feature type="compositionally biased region" description="Basic and acidic residues" evidence="2">
    <location>
        <begin position="60"/>
        <end position="85"/>
    </location>
</feature>
<dbReference type="GO" id="GO:0000164">
    <property type="term" value="C:protein phosphatase type 1 complex"/>
    <property type="evidence" value="ECO:0007669"/>
    <property type="project" value="TreeGrafter"/>
</dbReference>